<dbReference type="EC" id="2.7.11.1" evidence="1"/>
<evidence type="ECO:0000256" key="4">
    <source>
        <dbReference type="ARBA" id="ARBA00022741"/>
    </source>
</evidence>
<dbReference type="PANTHER" id="PTHR43289:SF6">
    <property type="entry name" value="SERINE_THREONINE-PROTEIN KINASE NEKL-3"/>
    <property type="match status" value="1"/>
</dbReference>
<dbReference type="InterPro" id="IPR011009">
    <property type="entry name" value="Kinase-like_dom_sf"/>
</dbReference>
<evidence type="ECO:0000256" key="5">
    <source>
        <dbReference type="ARBA" id="ARBA00022777"/>
    </source>
</evidence>
<keyword evidence="8" id="KW-0472">Membrane</keyword>
<dbReference type="AlphaFoldDB" id="A0A6M4IP64"/>
<organism evidence="10 11">
    <name type="scientific">Gemmatimonas groenlandica</name>
    <dbReference type="NCBI Taxonomy" id="2732249"/>
    <lineage>
        <taxon>Bacteria</taxon>
        <taxon>Pseudomonadati</taxon>
        <taxon>Gemmatimonadota</taxon>
        <taxon>Gemmatimonadia</taxon>
        <taxon>Gemmatimonadales</taxon>
        <taxon>Gemmatimonadaceae</taxon>
        <taxon>Gemmatimonas</taxon>
    </lineage>
</organism>
<dbReference type="PROSITE" id="PS00108">
    <property type="entry name" value="PROTEIN_KINASE_ST"/>
    <property type="match status" value="1"/>
</dbReference>
<evidence type="ECO:0000259" key="9">
    <source>
        <dbReference type="PROSITE" id="PS50011"/>
    </source>
</evidence>
<protein>
    <recommendedName>
        <fullName evidence="1">non-specific serine/threonine protein kinase</fullName>
        <ecNumber evidence="1">2.7.11.1</ecNumber>
    </recommendedName>
</protein>
<keyword evidence="5 10" id="KW-0418">Kinase</keyword>
<proteinExistence type="predicted"/>
<evidence type="ECO:0000256" key="7">
    <source>
        <dbReference type="PROSITE-ProRule" id="PRU10141"/>
    </source>
</evidence>
<dbReference type="EMBL" id="CP053085">
    <property type="protein sequence ID" value="QJR36530.1"/>
    <property type="molecule type" value="Genomic_DNA"/>
</dbReference>
<dbReference type="InterPro" id="IPR008271">
    <property type="entry name" value="Ser/Thr_kinase_AS"/>
</dbReference>
<keyword evidence="8" id="KW-0812">Transmembrane</keyword>
<dbReference type="Proteomes" id="UP000500938">
    <property type="component" value="Chromosome"/>
</dbReference>
<dbReference type="Gene3D" id="1.10.510.10">
    <property type="entry name" value="Transferase(Phosphotransferase) domain 1"/>
    <property type="match status" value="1"/>
</dbReference>
<dbReference type="PANTHER" id="PTHR43289">
    <property type="entry name" value="MITOGEN-ACTIVATED PROTEIN KINASE KINASE KINASE 20-RELATED"/>
    <property type="match status" value="1"/>
</dbReference>
<sequence length="471" mass="50178">MSSPHARLADAIADRYTILREVGEGGMATVFLAEDRKHDRKVALKVLKPELAAALGADRFPREIKTVAQFNHPHILSLYDSGEVQGFLFYVMPYVEGESLRERLDRDKQLPVNDVVRIMHEVADALAYSHARGVVHRDIKPGNVLLSGRHAVVTDFGVAKAVSASGNDKATTTGMAVGTPQYMAPEQAMGEVDVDHRADIYALGLLGYEMLAGRPTFDAPSAQGLLAAHVMAVPADIQTLRPDTPPLLAAAIMRCLAKQRDDRWASADELLAQLEQIPSAPTGGMTPAQTAPHKATAVRPASRRGALIGIATAVLVLGGAAGALYVNRNSTSDSARIEKMGVMPIEDISGKDSLFVAAMHDALTSALTRANVGAVASRSAMMRYNKSSKTTEEIAGELALGAIVETTVFRAGDIMRINVQLSDPVTTRVIWSDTYERNVSNVLAAQSEVVALVATGIGGALSGTKTLGERK</sequence>
<dbReference type="SUPFAM" id="SSF56112">
    <property type="entry name" value="Protein kinase-like (PK-like)"/>
    <property type="match status" value="1"/>
</dbReference>
<feature type="binding site" evidence="7">
    <location>
        <position position="45"/>
    </location>
    <ligand>
        <name>ATP</name>
        <dbReference type="ChEBI" id="CHEBI:30616"/>
    </ligand>
</feature>
<evidence type="ECO:0000256" key="2">
    <source>
        <dbReference type="ARBA" id="ARBA00022527"/>
    </source>
</evidence>
<accession>A0A6M4IP64</accession>
<dbReference type="Gene3D" id="3.30.200.20">
    <property type="entry name" value="Phosphorylase Kinase, domain 1"/>
    <property type="match status" value="1"/>
</dbReference>
<dbReference type="InterPro" id="IPR017441">
    <property type="entry name" value="Protein_kinase_ATP_BS"/>
</dbReference>
<evidence type="ECO:0000256" key="6">
    <source>
        <dbReference type="ARBA" id="ARBA00022840"/>
    </source>
</evidence>
<keyword evidence="11" id="KW-1185">Reference proteome</keyword>
<dbReference type="FunFam" id="1.10.510.10:FF:000021">
    <property type="entry name" value="Serine/threonine protein kinase"/>
    <property type="match status" value="1"/>
</dbReference>
<keyword evidence="4 7" id="KW-0547">Nucleotide-binding</keyword>
<keyword evidence="2" id="KW-0723">Serine/threonine-protein kinase</keyword>
<keyword evidence="3" id="KW-0808">Transferase</keyword>
<evidence type="ECO:0000256" key="3">
    <source>
        <dbReference type="ARBA" id="ARBA00022679"/>
    </source>
</evidence>
<keyword evidence="8" id="KW-1133">Transmembrane helix</keyword>
<gene>
    <name evidence="10" type="ORF">HKW67_13955</name>
</gene>
<dbReference type="SMART" id="SM00220">
    <property type="entry name" value="S_TKc"/>
    <property type="match status" value="1"/>
</dbReference>
<dbReference type="Pfam" id="PF00069">
    <property type="entry name" value="Pkinase"/>
    <property type="match status" value="1"/>
</dbReference>
<dbReference type="InterPro" id="IPR000719">
    <property type="entry name" value="Prot_kinase_dom"/>
</dbReference>
<dbReference type="CDD" id="cd14014">
    <property type="entry name" value="STKc_PknB_like"/>
    <property type="match status" value="1"/>
</dbReference>
<feature type="transmembrane region" description="Helical" evidence="8">
    <location>
        <begin position="306"/>
        <end position="326"/>
    </location>
</feature>
<keyword evidence="6 7" id="KW-0067">ATP-binding</keyword>
<feature type="domain" description="Protein kinase" evidence="9">
    <location>
        <begin position="16"/>
        <end position="277"/>
    </location>
</feature>
<dbReference type="GO" id="GO:0005524">
    <property type="term" value="F:ATP binding"/>
    <property type="evidence" value="ECO:0007669"/>
    <property type="project" value="UniProtKB-UniRule"/>
</dbReference>
<reference evidence="10 11" key="1">
    <citation type="submission" date="2020-05" db="EMBL/GenBank/DDBJ databases">
        <title>Complete genome sequence of Gemmatimonas greenlandica TET16.</title>
        <authorList>
            <person name="Zeng Y."/>
        </authorList>
    </citation>
    <scope>NUCLEOTIDE SEQUENCE [LARGE SCALE GENOMIC DNA]</scope>
    <source>
        <strain evidence="10 11">TET16</strain>
    </source>
</reference>
<dbReference type="PROSITE" id="PS50011">
    <property type="entry name" value="PROTEIN_KINASE_DOM"/>
    <property type="match status" value="1"/>
</dbReference>
<evidence type="ECO:0000313" key="11">
    <source>
        <dbReference type="Proteomes" id="UP000500938"/>
    </source>
</evidence>
<name>A0A6M4IP64_9BACT</name>
<evidence type="ECO:0000256" key="1">
    <source>
        <dbReference type="ARBA" id="ARBA00012513"/>
    </source>
</evidence>
<dbReference type="PROSITE" id="PS00107">
    <property type="entry name" value="PROTEIN_KINASE_ATP"/>
    <property type="match status" value="1"/>
</dbReference>
<dbReference type="GO" id="GO:0004674">
    <property type="term" value="F:protein serine/threonine kinase activity"/>
    <property type="evidence" value="ECO:0007669"/>
    <property type="project" value="UniProtKB-KW"/>
</dbReference>
<dbReference type="KEGG" id="ggr:HKW67_13955"/>
<evidence type="ECO:0000313" key="10">
    <source>
        <dbReference type="EMBL" id="QJR36530.1"/>
    </source>
</evidence>
<evidence type="ECO:0000256" key="8">
    <source>
        <dbReference type="SAM" id="Phobius"/>
    </source>
</evidence>
<dbReference type="RefSeq" id="WP_171225962.1">
    <property type="nucleotide sequence ID" value="NZ_CP053085.1"/>
</dbReference>